<sequence>MAVGRDGRDFMGILLAVNLVANVIILGLAGWSLDKYIDGEQNHPHLDGNTTTSFVLMFALIAGVVGACSVIAGIMHFYAWRNESLAEAFSLGIISWALTALAFGYYIQS</sequence>
<dbReference type="Pfam" id="PF05512">
    <property type="entry name" value="AWPM-19"/>
    <property type="match status" value="1"/>
</dbReference>
<dbReference type="PANTHER" id="PTHR33294:SF8">
    <property type="entry name" value="OS02G0731500 PROTEIN"/>
    <property type="match status" value="1"/>
</dbReference>
<dbReference type="EMBL" id="JAAARO010000003">
    <property type="protein sequence ID" value="KAF5750027.1"/>
    <property type="molecule type" value="Genomic_DNA"/>
</dbReference>
<proteinExistence type="predicted"/>
<name>A0A7J7DUN6_TRIWF</name>
<protein>
    <submittedName>
        <fullName evidence="2">Uncharacterized protein</fullName>
    </submittedName>
</protein>
<organism evidence="2 3">
    <name type="scientific">Tripterygium wilfordii</name>
    <name type="common">Thunder God vine</name>
    <dbReference type="NCBI Taxonomy" id="458696"/>
    <lineage>
        <taxon>Eukaryota</taxon>
        <taxon>Viridiplantae</taxon>
        <taxon>Streptophyta</taxon>
        <taxon>Embryophyta</taxon>
        <taxon>Tracheophyta</taxon>
        <taxon>Spermatophyta</taxon>
        <taxon>Magnoliopsida</taxon>
        <taxon>eudicotyledons</taxon>
        <taxon>Gunneridae</taxon>
        <taxon>Pentapetalae</taxon>
        <taxon>rosids</taxon>
        <taxon>fabids</taxon>
        <taxon>Celastrales</taxon>
        <taxon>Celastraceae</taxon>
        <taxon>Tripterygium</taxon>
    </lineage>
</organism>
<evidence type="ECO:0000313" key="3">
    <source>
        <dbReference type="Proteomes" id="UP000593562"/>
    </source>
</evidence>
<dbReference type="InterPro" id="IPR008390">
    <property type="entry name" value="AWPM-19"/>
</dbReference>
<evidence type="ECO:0000313" key="2">
    <source>
        <dbReference type="EMBL" id="KAF5750027.1"/>
    </source>
</evidence>
<keyword evidence="3" id="KW-1185">Reference proteome</keyword>
<dbReference type="PANTHER" id="PTHR33294">
    <property type="entry name" value="AWPM-19-LIKE FAMILY PROTEIN"/>
    <property type="match status" value="1"/>
</dbReference>
<feature type="transmembrane region" description="Helical" evidence="1">
    <location>
        <begin position="85"/>
        <end position="107"/>
    </location>
</feature>
<dbReference type="InParanoid" id="A0A7J7DUN6"/>
<feature type="transmembrane region" description="Helical" evidence="1">
    <location>
        <begin position="12"/>
        <end position="33"/>
    </location>
</feature>
<reference evidence="2 3" key="1">
    <citation type="journal article" date="2020" name="Nat. Commun.">
        <title>Genome of Tripterygium wilfordii and identification of cytochrome P450 involved in triptolide biosynthesis.</title>
        <authorList>
            <person name="Tu L."/>
            <person name="Su P."/>
            <person name="Zhang Z."/>
            <person name="Gao L."/>
            <person name="Wang J."/>
            <person name="Hu T."/>
            <person name="Zhou J."/>
            <person name="Zhang Y."/>
            <person name="Zhao Y."/>
            <person name="Liu Y."/>
            <person name="Song Y."/>
            <person name="Tong Y."/>
            <person name="Lu Y."/>
            <person name="Yang J."/>
            <person name="Xu C."/>
            <person name="Jia M."/>
            <person name="Peters R.J."/>
            <person name="Huang L."/>
            <person name="Gao W."/>
        </authorList>
    </citation>
    <scope>NUCLEOTIDE SEQUENCE [LARGE SCALE GENOMIC DNA]</scope>
    <source>
        <strain evidence="3">cv. XIE 37</strain>
        <tissue evidence="2">Leaf</tissue>
    </source>
</reference>
<keyword evidence="1" id="KW-1133">Transmembrane helix</keyword>
<evidence type="ECO:0000256" key="1">
    <source>
        <dbReference type="SAM" id="Phobius"/>
    </source>
</evidence>
<dbReference type="FunCoup" id="A0A7J7DUN6">
    <property type="interactions" value="127"/>
</dbReference>
<dbReference type="AlphaFoldDB" id="A0A7J7DUN6"/>
<dbReference type="Proteomes" id="UP000593562">
    <property type="component" value="Unassembled WGS sequence"/>
</dbReference>
<comment type="caution">
    <text evidence="2">The sequence shown here is derived from an EMBL/GenBank/DDBJ whole genome shotgun (WGS) entry which is preliminary data.</text>
</comment>
<accession>A0A7J7DUN6</accession>
<keyword evidence="1" id="KW-0812">Transmembrane</keyword>
<keyword evidence="1" id="KW-0472">Membrane</keyword>
<gene>
    <name evidence="2" type="ORF">HS088_TW03G00356</name>
</gene>
<feature type="transmembrane region" description="Helical" evidence="1">
    <location>
        <begin position="53"/>
        <end position="78"/>
    </location>
</feature>